<evidence type="ECO:0000256" key="3">
    <source>
        <dbReference type="SAM" id="MobiDB-lite"/>
    </source>
</evidence>
<feature type="region of interest" description="Disordered" evidence="3">
    <location>
        <begin position="953"/>
        <end position="1037"/>
    </location>
</feature>
<keyword evidence="1 2" id="KW-0103">Bromodomain</keyword>
<proteinExistence type="predicted"/>
<comment type="caution">
    <text evidence="5">The sequence shown here is derived from an EMBL/GenBank/DDBJ whole genome shotgun (WGS) entry which is preliminary data.</text>
</comment>
<feature type="compositionally biased region" description="Low complexity" evidence="3">
    <location>
        <begin position="871"/>
        <end position="887"/>
    </location>
</feature>
<feature type="region of interest" description="Disordered" evidence="3">
    <location>
        <begin position="693"/>
        <end position="730"/>
    </location>
</feature>
<dbReference type="AlphaFoldDB" id="A0A8H6SZY8"/>
<dbReference type="GO" id="GO:0006357">
    <property type="term" value="P:regulation of transcription by RNA polymerase II"/>
    <property type="evidence" value="ECO:0007669"/>
    <property type="project" value="TreeGrafter"/>
</dbReference>
<dbReference type="InterPro" id="IPR037782">
    <property type="entry name" value="Spt7"/>
</dbReference>
<feature type="compositionally biased region" description="Pro residues" evidence="3">
    <location>
        <begin position="452"/>
        <end position="465"/>
    </location>
</feature>
<dbReference type="OrthoDB" id="21449at2759"/>
<dbReference type="GO" id="GO:0046695">
    <property type="term" value="C:SLIK (SAGA-like) complex"/>
    <property type="evidence" value="ECO:0007669"/>
    <property type="project" value="InterPro"/>
</dbReference>
<dbReference type="Pfam" id="PF00439">
    <property type="entry name" value="Bromodomain"/>
    <property type="match status" value="1"/>
</dbReference>
<dbReference type="GO" id="GO:0046982">
    <property type="term" value="F:protein heterodimerization activity"/>
    <property type="evidence" value="ECO:0007669"/>
    <property type="project" value="InterPro"/>
</dbReference>
<dbReference type="PANTHER" id="PTHR47343">
    <property type="entry name" value="TRANSCRIPTIONAL ACTIVATOR SPT7"/>
    <property type="match status" value="1"/>
</dbReference>
<dbReference type="PROSITE" id="PS50014">
    <property type="entry name" value="BROMODOMAIN_2"/>
    <property type="match status" value="1"/>
</dbReference>
<feature type="compositionally biased region" description="Low complexity" evidence="3">
    <location>
        <begin position="989"/>
        <end position="1011"/>
    </location>
</feature>
<feature type="compositionally biased region" description="Basic and acidic residues" evidence="3">
    <location>
        <begin position="301"/>
        <end position="311"/>
    </location>
</feature>
<dbReference type="Gene3D" id="1.20.920.10">
    <property type="entry name" value="Bromodomain-like"/>
    <property type="match status" value="1"/>
</dbReference>
<dbReference type="InterPro" id="IPR009072">
    <property type="entry name" value="Histone-fold"/>
</dbReference>
<evidence type="ECO:0000256" key="2">
    <source>
        <dbReference type="PROSITE-ProRule" id="PRU00035"/>
    </source>
</evidence>
<feature type="domain" description="Bromo" evidence="4">
    <location>
        <begin position="62"/>
        <end position="149"/>
    </location>
</feature>
<evidence type="ECO:0000313" key="6">
    <source>
        <dbReference type="Proteomes" id="UP000613580"/>
    </source>
</evidence>
<feature type="compositionally biased region" description="Pro residues" evidence="3">
    <location>
        <begin position="764"/>
        <end position="781"/>
    </location>
</feature>
<dbReference type="Proteomes" id="UP000613580">
    <property type="component" value="Unassembled WGS sequence"/>
</dbReference>
<dbReference type="GO" id="GO:0005198">
    <property type="term" value="F:structural molecule activity"/>
    <property type="evidence" value="ECO:0007669"/>
    <property type="project" value="TreeGrafter"/>
</dbReference>
<dbReference type="Gene3D" id="1.10.20.10">
    <property type="entry name" value="Histone, subunit A"/>
    <property type="match status" value="1"/>
</dbReference>
<dbReference type="GO" id="GO:0006325">
    <property type="term" value="P:chromatin organization"/>
    <property type="evidence" value="ECO:0007669"/>
    <property type="project" value="UniProtKB-ARBA"/>
</dbReference>
<feature type="region of interest" description="Disordered" evidence="3">
    <location>
        <begin position="764"/>
        <end position="940"/>
    </location>
</feature>
<dbReference type="InterPro" id="IPR036427">
    <property type="entry name" value="Bromodomain-like_sf"/>
</dbReference>
<feature type="compositionally biased region" description="Pro residues" evidence="3">
    <location>
        <begin position="788"/>
        <end position="822"/>
    </location>
</feature>
<dbReference type="SUPFAM" id="SSF47370">
    <property type="entry name" value="Bromodomain"/>
    <property type="match status" value="1"/>
</dbReference>
<feature type="compositionally biased region" description="Basic and acidic residues" evidence="3">
    <location>
        <begin position="956"/>
        <end position="979"/>
    </location>
</feature>
<keyword evidence="6" id="KW-1185">Reference proteome</keyword>
<dbReference type="EMBL" id="JACAZE010000008">
    <property type="protein sequence ID" value="KAF7308393.1"/>
    <property type="molecule type" value="Genomic_DNA"/>
</dbReference>
<sequence length="1037" mass="111736">MNNLLRTLSEYQSRAAQPPDVDLKALLASVHSVRKQAHDGKINDSFYESLEGVLLDLRTTTIDNHDAEAFLKPVSRSEVPDYYDGQKSCSSTRRMSSCSPAVIRNPMDLQTMLKKVKQRQYKHKAEFKADLDLIWNNCFTYNAVESHPLRACATRLRIRANRLLANVTDRKERQDPRVPGALLGVAGDVQMSKLIKSPPTNGVPAHANGIPTVNGVNGIHPRAPTITIRPQRKSMSGERMFSSSDSLSKRLAPQIPFENMPALVRSAEGMRAFMAADDAMDSDPDVLAPYLPQHRNNCHPLSDEVRVKTEDPDSESMSPEPEVVGEKRRWNGTDALGRPRKRSRQEADPNDWWTAVGSDVLLANGLPHIPHSSYRPPPQPSLLASSKTRSKKGKGKAAEEKTMLGRMNNNIRTMRRLRDTHARFAALGLGNTGGPAGPEDEQQQPQQAQPGIMPPPPLPPAPPPPIIPVEVPLPRNEVDDRPWGTEVGLGLTPKQWRKRRRKEKARGVAVEEWDEEIEVGSENAEQCMQWMGSKLLEHAGFQGTSKVALDVISTVASEYLLNVGRTLRYLSDKHSRTMTPEEIILHTLFESGVSHVNELERYVRDDVERYGSRLGDLEKKIDSVYTEFTAGDVINDDTLFEEDEENDGALTLGDFAEALGEDYLGLRELGIAAEFGMSNLSIPKKLLRRRRALQGAAAAPAPPPTSLSPTATLHPAHPCKSRRPDRAAGVAAAEAAAASAALPPPMPLGLISLSGPTLPALPGPSLPLPPLPGPSLPPLPGPTLLTLAPPPGPKLPTPTPTPTATPPPSVAVPPPPPPPPASSEPMLPTMPMSVTPASPPDASRDSLPLAPATASPSVIGVPVIKLEDQPPHLQQIQIQLHTPTQTPTPTPTSDHDQLQPQPAPLPPPPAPPRPPVRVPPTMILPDDPPTVMHTKMGPLGQIMLPGAKAFVATKKKVSDGKDKDKEKDKEKGKEKEKDGSGSPKKKKSSAPSSGPPTAGGSSSASGGSASPSKKKAKSDAALMPPPPLPMPIVAVGI</sequence>
<accession>A0A8H6SZY8</accession>
<evidence type="ECO:0000313" key="5">
    <source>
        <dbReference type="EMBL" id="KAF7308393.1"/>
    </source>
</evidence>
<dbReference type="PRINTS" id="PR00503">
    <property type="entry name" value="BROMODOMAIN"/>
</dbReference>
<evidence type="ECO:0000259" key="4">
    <source>
        <dbReference type="PROSITE" id="PS50014"/>
    </source>
</evidence>
<dbReference type="GO" id="GO:0000124">
    <property type="term" value="C:SAGA complex"/>
    <property type="evidence" value="ECO:0007669"/>
    <property type="project" value="InterPro"/>
</dbReference>
<dbReference type="PANTHER" id="PTHR47343:SF1">
    <property type="entry name" value="TRANSCRIPTIONAL ACTIVATOR SPT7"/>
    <property type="match status" value="1"/>
</dbReference>
<reference evidence="5" key="1">
    <citation type="submission" date="2020-05" db="EMBL/GenBank/DDBJ databases">
        <title>Mycena genomes resolve the evolution of fungal bioluminescence.</title>
        <authorList>
            <person name="Tsai I.J."/>
        </authorList>
    </citation>
    <scope>NUCLEOTIDE SEQUENCE</scope>
    <source>
        <strain evidence="5">110903Hualien_Pintung</strain>
    </source>
</reference>
<dbReference type="CDD" id="cd22927">
    <property type="entry name" value="HFD_SPT7"/>
    <property type="match status" value="1"/>
</dbReference>
<dbReference type="SMART" id="SM00297">
    <property type="entry name" value="BROMO"/>
    <property type="match status" value="1"/>
</dbReference>
<protein>
    <submittedName>
        <fullName evidence="5">SAGA complex protein</fullName>
    </submittedName>
</protein>
<feature type="region of interest" description="Disordered" evidence="3">
    <location>
        <begin position="294"/>
        <end position="347"/>
    </location>
</feature>
<evidence type="ECO:0000256" key="1">
    <source>
        <dbReference type="ARBA" id="ARBA00023117"/>
    </source>
</evidence>
<gene>
    <name evidence="5" type="ORF">HMN09_00688000</name>
</gene>
<feature type="region of interest" description="Disordered" evidence="3">
    <location>
        <begin position="428"/>
        <end position="465"/>
    </location>
</feature>
<feature type="compositionally biased region" description="Pro residues" evidence="3">
    <location>
        <begin position="901"/>
        <end position="918"/>
    </location>
</feature>
<name>A0A8H6SZY8_MYCCL</name>
<dbReference type="InterPro" id="IPR001487">
    <property type="entry name" value="Bromodomain"/>
</dbReference>
<feature type="region of interest" description="Disordered" evidence="3">
    <location>
        <begin position="369"/>
        <end position="402"/>
    </location>
</feature>
<dbReference type="PRINTS" id="PR01217">
    <property type="entry name" value="PRICHEXTENSN"/>
</dbReference>
<organism evidence="5 6">
    <name type="scientific">Mycena chlorophos</name>
    <name type="common">Agaric fungus</name>
    <name type="synonym">Agaricus chlorophos</name>
    <dbReference type="NCBI Taxonomy" id="658473"/>
    <lineage>
        <taxon>Eukaryota</taxon>
        <taxon>Fungi</taxon>
        <taxon>Dikarya</taxon>
        <taxon>Basidiomycota</taxon>
        <taxon>Agaricomycotina</taxon>
        <taxon>Agaricomycetes</taxon>
        <taxon>Agaricomycetidae</taxon>
        <taxon>Agaricales</taxon>
        <taxon>Marasmiineae</taxon>
        <taxon>Mycenaceae</taxon>
        <taxon>Mycena</taxon>
    </lineage>
</organism>